<gene>
    <name evidence="5" type="primary">ccsA</name>
    <name evidence="5" type="ORF">ACFQ4M_02365</name>
</gene>
<feature type="transmembrane region" description="Helical" evidence="3">
    <location>
        <begin position="699"/>
        <end position="719"/>
    </location>
</feature>
<reference evidence="6" key="1">
    <citation type="journal article" date="2019" name="Int. J. Syst. Evol. Microbiol.">
        <title>The Global Catalogue of Microorganisms (GCM) 10K type strain sequencing project: providing services to taxonomists for standard genome sequencing and annotation.</title>
        <authorList>
            <consortium name="The Broad Institute Genomics Platform"/>
            <consortium name="The Broad Institute Genome Sequencing Center for Infectious Disease"/>
            <person name="Wu L."/>
            <person name="Ma J."/>
        </authorList>
    </citation>
    <scope>NUCLEOTIDE SEQUENCE [LARGE SCALE GENOMIC DNA]</scope>
    <source>
        <strain evidence="6">CCUG 48884</strain>
    </source>
</reference>
<dbReference type="InterPro" id="IPR002541">
    <property type="entry name" value="Cyt_c_assembly"/>
</dbReference>
<dbReference type="EMBL" id="JBHTMC010000002">
    <property type="protein sequence ID" value="MFD1262410.1"/>
    <property type="molecule type" value="Genomic_DNA"/>
</dbReference>
<keyword evidence="3" id="KW-1133">Transmembrane helix</keyword>
<dbReference type="Pfam" id="PF01578">
    <property type="entry name" value="Cytochrom_C_asm"/>
    <property type="match status" value="1"/>
</dbReference>
<feature type="transmembrane region" description="Helical" evidence="3">
    <location>
        <begin position="426"/>
        <end position="445"/>
    </location>
</feature>
<dbReference type="Proteomes" id="UP001597158">
    <property type="component" value="Unassembled WGS sequence"/>
</dbReference>
<feature type="transmembrane region" description="Helical" evidence="3">
    <location>
        <begin position="175"/>
        <end position="197"/>
    </location>
</feature>
<feature type="transmembrane region" description="Helical" evidence="3">
    <location>
        <begin position="278"/>
        <end position="294"/>
    </location>
</feature>
<keyword evidence="6" id="KW-1185">Reference proteome</keyword>
<dbReference type="RefSeq" id="WP_277831351.1">
    <property type="nucleotide sequence ID" value="NZ_JARQZE010000003.1"/>
</dbReference>
<feature type="transmembrane region" description="Helical" evidence="3">
    <location>
        <begin position="134"/>
        <end position="151"/>
    </location>
</feature>
<feature type="transmembrane region" description="Helical" evidence="3">
    <location>
        <begin position="527"/>
        <end position="551"/>
    </location>
</feature>
<name>A0ABW3W969_9RHOO</name>
<feature type="transmembrane region" description="Helical" evidence="3">
    <location>
        <begin position="250"/>
        <end position="271"/>
    </location>
</feature>
<feature type="transmembrane region" description="Helical" evidence="3">
    <location>
        <begin position="314"/>
        <end position="335"/>
    </location>
</feature>
<accession>A0ABW3W969</accession>
<feature type="transmembrane region" description="Helical" evidence="3">
    <location>
        <begin position="494"/>
        <end position="515"/>
    </location>
</feature>
<comment type="caution">
    <text evidence="5">The sequence shown here is derived from an EMBL/GenBank/DDBJ whole genome shotgun (WGS) entry which is preliminary data.</text>
</comment>
<evidence type="ECO:0000313" key="5">
    <source>
        <dbReference type="EMBL" id="MFD1262410.1"/>
    </source>
</evidence>
<dbReference type="PANTHER" id="PTHR43653">
    <property type="entry name" value="CYTOCHROME C ASSEMBLY PROTEIN-RELATED"/>
    <property type="match status" value="1"/>
</dbReference>
<evidence type="ECO:0000259" key="4">
    <source>
        <dbReference type="Pfam" id="PF01578"/>
    </source>
</evidence>
<feature type="transmembrane region" description="Helical" evidence="3">
    <location>
        <begin position="12"/>
        <end position="39"/>
    </location>
</feature>
<feature type="transmembrane region" description="Helical" evidence="3">
    <location>
        <begin position="104"/>
        <end position="122"/>
    </location>
</feature>
<comment type="similarity">
    <text evidence="1">Belongs to the CcmF/CycK/Ccl1/NrfE/CcsA family.</text>
</comment>
<keyword evidence="2" id="KW-0201">Cytochrome c-type biogenesis</keyword>
<keyword evidence="3" id="KW-0812">Transmembrane</keyword>
<dbReference type="PRINTS" id="PR01410">
    <property type="entry name" value="CCBIOGENESIS"/>
</dbReference>
<organism evidence="5 6">
    <name type="scientific">Thauera mechernichensis</name>
    <dbReference type="NCBI Taxonomy" id="82788"/>
    <lineage>
        <taxon>Bacteria</taxon>
        <taxon>Pseudomonadati</taxon>
        <taxon>Pseudomonadota</taxon>
        <taxon>Betaproteobacteria</taxon>
        <taxon>Rhodocyclales</taxon>
        <taxon>Zoogloeaceae</taxon>
        <taxon>Thauera</taxon>
    </lineage>
</organism>
<sequence length="734" mass="77952">MDAISRHTPSGAVMALAALAVAIWPELGQPVLALVVALVVHAALRPRGRALALTLSAALAWACVLALGWHFASDRFEVRYVWLYSSAELPLHLKLANLWGGDEGTTLLLAALCISLAAGGALRARVGPNLSPTAAIAAWLVLTALWLAPFAETPPEWLMQSASQGMNAHLMKPWMLFHAPLVLAAYAWTLALAEPALEALCGRPAPWPMLARTRARRAWVVLTAGIGFGMLWAFEDAMYGQVWHWDPVQTAVFCTWCLLGAHLHGFGGWAVGRRRWQVMPWAAVLAAVTIPLAMAVTRNPLLASSHRYVGADSWVSHVVLASILLLAAVGAGFAGRRVRAVRLPATDRGTQRLGMWLVQICFLGAAAIAAAQLLLAFGATALDLPRAEHHKPFLAMLANLTTGAELAALRAAFEQWDVDGHAVGRMLSLPLPLVAVGLIGGWYFCRRASARVAAVSLPLAVAVVAGTAVSGGLLTGGYQGTGVLSQQIVAVLPFLDAGLASGAYFALGCGAWLLASLRRQGARGVSAALPVVAIHAGLVLALWGGLLATALNSYTQHEIAFAGEPTEWVRDRHGFALRLTGLDMAPLRDGGVGTTGGVHALTRIELREPAGTLVDGQTLYRDSRAPPERYDGPLRQVCELLDYRYARHTATPGYLLQPLVDQGVWRTTQFWIAPGAVVESLAAGGSGGEVIVVVKTFPFLSLLWGGLLIMLAGSAWLAFRTPGRGGLTPQARPR</sequence>
<feature type="transmembrane region" description="Helical" evidence="3">
    <location>
        <begin position="356"/>
        <end position="382"/>
    </location>
</feature>
<keyword evidence="3" id="KW-0472">Membrane</keyword>
<evidence type="ECO:0000256" key="3">
    <source>
        <dbReference type="SAM" id="Phobius"/>
    </source>
</evidence>
<evidence type="ECO:0000313" key="6">
    <source>
        <dbReference type="Proteomes" id="UP001597158"/>
    </source>
</evidence>
<feature type="domain" description="Cytochrome c assembly protein" evidence="4">
    <location>
        <begin position="131"/>
        <end position="293"/>
    </location>
</feature>
<evidence type="ECO:0000256" key="2">
    <source>
        <dbReference type="ARBA" id="ARBA00022748"/>
    </source>
</evidence>
<feature type="transmembrane region" description="Helical" evidence="3">
    <location>
        <begin position="452"/>
        <end position="474"/>
    </location>
</feature>
<protein>
    <submittedName>
        <fullName evidence="5">Cytochrome c biogenesis protein CcsA</fullName>
    </submittedName>
</protein>
<dbReference type="PANTHER" id="PTHR43653:SF1">
    <property type="entry name" value="CYTOCHROME C-TYPE BIOGENESIS PROTEIN CCMF"/>
    <property type="match status" value="1"/>
</dbReference>
<proteinExistence type="inferred from homology"/>
<feature type="transmembrane region" description="Helical" evidence="3">
    <location>
        <begin position="218"/>
        <end position="234"/>
    </location>
</feature>
<feature type="transmembrane region" description="Helical" evidence="3">
    <location>
        <begin position="51"/>
        <end position="72"/>
    </location>
</feature>
<evidence type="ECO:0000256" key="1">
    <source>
        <dbReference type="ARBA" id="ARBA00009186"/>
    </source>
</evidence>
<dbReference type="InterPro" id="IPR003567">
    <property type="entry name" value="Cyt_c_biogenesis"/>
</dbReference>